<comment type="caution">
    <text evidence="3">The sequence shown here is derived from an EMBL/GenBank/DDBJ whole genome shotgun (WGS) entry which is preliminary data.</text>
</comment>
<keyword evidence="1" id="KW-0472">Membrane</keyword>
<dbReference type="RefSeq" id="WP_101495887.1">
    <property type="nucleotide sequence ID" value="NZ_LNJZ01000003.1"/>
</dbReference>
<reference evidence="3 4" key="1">
    <citation type="submission" date="2019-03" db="EMBL/GenBank/DDBJ databases">
        <title>Genomic Encyclopedia of Type Strains, Phase IV (KMG-IV): sequencing the most valuable type-strain genomes for metagenomic binning, comparative biology and taxonomic classification.</title>
        <authorList>
            <person name="Goeker M."/>
        </authorList>
    </citation>
    <scope>NUCLEOTIDE SEQUENCE [LARGE SCALE GENOMIC DNA]</scope>
    <source>
        <strain evidence="3 4">DSM 28679</strain>
    </source>
</reference>
<feature type="transmembrane region" description="Helical" evidence="1">
    <location>
        <begin position="70"/>
        <end position="88"/>
    </location>
</feature>
<dbReference type="InterPro" id="IPR018677">
    <property type="entry name" value="DUF2157"/>
</dbReference>
<evidence type="ECO:0000256" key="1">
    <source>
        <dbReference type="SAM" id="Phobius"/>
    </source>
</evidence>
<keyword evidence="1" id="KW-0812">Transmembrane</keyword>
<feature type="transmembrane region" description="Helical" evidence="1">
    <location>
        <begin position="174"/>
        <end position="195"/>
    </location>
</feature>
<accession>A0A4R6TVR0</accession>
<evidence type="ECO:0000313" key="3">
    <source>
        <dbReference type="EMBL" id="TDQ37900.1"/>
    </source>
</evidence>
<evidence type="ECO:0000313" key="4">
    <source>
        <dbReference type="Proteomes" id="UP000294575"/>
    </source>
</evidence>
<dbReference type="Pfam" id="PF09925">
    <property type="entry name" value="DUF2157"/>
    <property type="match status" value="1"/>
</dbReference>
<gene>
    <name evidence="3" type="ORF">DFQ45_106127</name>
</gene>
<sequence>MDSRTLLNWVAAGVLSPQYLEQALEVAQTRPDRARTLVFLDRLLLIGALLSACSGVIFFFAYNWDALSRLQRFALAQLLLALPLLVLLRYPLQHWIAQSGVFASALLLGALLALVGQTYQTGADTFELFLLWGLLLVPWAVLGRNLAVAGLIMLLLNVALVLACQTFTQLSPDLRFALLLGMNLLFWLPLARLAWQDGRPLWHLANTLLVLVLLVIATGWALLAVFDSGVRIHPWLGHLAWLALMTLLVVLYAWRSFQRQLMVLVLLSLLAWLSLWVIRWFDSNNVFALFFLQGLLILLVALGGYAWLKPKGASHEQ</sequence>
<dbReference type="EMBL" id="SNYK01000006">
    <property type="protein sequence ID" value="TDQ37900.1"/>
    <property type="molecule type" value="Genomic_DNA"/>
</dbReference>
<name>A0A4R6TVR0_9GAMM</name>
<proteinExistence type="predicted"/>
<feature type="transmembrane region" description="Helical" evidence="1">
    <location>
        <begin position="207"/>
        <end position="226"/>
    </location>
</feature>
<feature type="transmembrane region" description="Helical" evidence="1">
    <location>
        <begin position="100"/>
        <end position="119"/>
    </location>
</feature>
<feature type="transmembrane region" description="Helical" evidence="1">
    <location>
        <begin position="43"/>
        <end position="64"/>
    </location>
</feature>
<feature type="transmembrane region" description="Helical" evidence="1">
    <location>
        <begin position="125"/>
        <end position="142"/>
    </location>
</feature>
<feature type="transmembrane region" description="Helical" evidence="1">
    <location>
        <begin position="287"/>
        <end position="308"/>
    </location>
</feature>
<feature type="transmembrane region" description="Helical" evidence="1">
    <location>
        <begin position="261"/>
        <end position="281"/>
    </location>
</feature>
<feature type="transmembrane region" description="Helical" evidence="1">
    <location>
        <begin position="232"/>
        <end position="254"/>
    </location>
</feature>
<keyword evidence="4" id="KW-1185">Reference proteome</keyword>
<protein>
    <submittedName>
        <fullName evidence="3">Putative membrane protein DUF2157</fullName>
    </submittedName>
</protein>
<dbReference type="AlphaFoldDB" id="A0A4R6TVR0"/>
<feature type="domain" description="DUF2157" evidence="2">
    <location>
        <begin position="8"/>
        <end position="146"/>
    </location>
</feature>
<feature type="transmembrane region" description="Helical" evidence="1">
    <location>
        <begin position="149"/>
        <end position="168"/>
    </location>
</feature>
<keyword evidence="1" id="KW-1133">Transmembrane helix</keyword>
<dbReference type="Proteomes" id="UP000294575">
    <property type="component" value="Unassembled WGS sequence"/>
</dbReference>
<dbReference type="OrthoDB" id="327621at2"/>
<organism evidence="3 4">
    <name type="scientific">Thiopseudomonas denitrificans</name>
    <dbReference type="NCBI Taxonomy" id="1501432"/>
    <lineage>
        <taxon>Bacteria</taxon>
        <taxon>Pseudomonadati</taxon>
        <taxon>Pseudomonadota</taxon>
        <taxon>Gammaproteobacteria</taxon>
        <taxon>Pseudomonadales</taxon>
        <taxon>Pseudomonadaceae</taxon>
        <taxon>Thiopseudomonas</taxon>
    </lineage>
</organism>
<evidence type="ECO:0000259" key="2">
    <source>
        <dbReference type="Pfam" id="PF09925"/>
    </source>
</evidence>